<proteinExistence type="predicted"/>
<keyword evidence="2" id="KW-0472">Membrane</keyword>
<feature type="region of interest" description="Disordered" evidence="1">
    <location>
        <begin position="26"/>
        <end position="108"/>
    </location>
</feature>
<sequence>MLYGQQWHSRSQSPKLRFVEGRRYADEPEPSWYSGPGLHSRSTDSEVSGSIPVANPYDSGIHERPSGAFRLPEQRPTASSYASLDPVTSTGSHARPSEPEPRVPVRGPEYPTVKPTGAAAAEPTALVPPVVERPLTERRAESVYQAKRPVSSFVIAAVTAVLMIPVVRLLADATFTGDPAAGAVVPAVLLTLGFTLTGFGLFTLARVGPITRETWLRPPVAYLPVGLILLIGAGLAAA</sequence>
<feature type="compositionally biased region" description="Polar residues" evidence="1">
    <location>
        <begin position="76"/>
        <end position="92"/>
    </location>
</feature>
<dbReference type="EMBL" id="SNWR01000001">
    <property type="protein sequence ID" value="TDO40717.1"/>
    <property type="molecule type" value="Genomic_DNA"/>
</dbReference>
<evidence type="ECO:0000313" key="4">
    <source>
        <dbReference type="Proteomes" id="UP000294901"/>
    </source>
</evidence>
<protein>
    <submittedName>
        <fullName evidence="3">Uncharacterized protein</fullName>
    </submittedName>
</protein>
<feature type="transmembrane region" description="Helical" evidence="2">
    <location>
        <begin position="183"/>
        <end position="207"/>
    </location>
</feature>
<dbReference type="Proteomes" id="UP000294901">
    <property type="component" value="Unassembled WGS sequence"/>
</dbReference>
<gene>
    <name evidence="3" type="ORF">C8E87_4436</name>
</gene>
<accession>A0A4R6JWN0</accession>
<name>A0A4R6JWN0_9ACTN</name>
<keyword evidence="4" id="KW-1185">Reference proteome</keyword>
<comment type="caution">
    <text evidence="3">The sequence shown here is derived from an EMBL/GenBank/DDBJ whole genome shotgun (WGS) entry which is preliminary data.</text>
</comment>
<evidence type="ECO:0000256" key="2">
    <source>
        <dbReference type="SAM" id="Phobius"/>
    </source>
</evidence>
<feature type="transmembrane region" description="Helical" evidence="2">
    <location>
        <begin position="150"/>
        <end position="171"/>
    </location>
</feature>
<feature type="transmembrane region" description="Helical" evidence="2">
    <location>
        <begin position="219"/>
        <end position="237"/>
    </location>
</feature>
<organism evidence="3 4">
    <name type="scientific">Paractinoplanes brasiliensis</name>
    <dbReference type="NCBI Taxonomy" id="52695"/>
    <lineage>
        <taxon>Bacteria</taxon>
        <taxon>Bacillati</taxon>
        <taxon>Actinomycetota</taxon>
        <taxon>Actinomycetes</taxon>
        <taxon>Micromonosporales</taxon>
        <taxon>Micromonosporaceae</taxon>
        <taxon>Paractinoplanes</taxon>
    </lineage>
</organism>
<dbReference type="AlphaFoldDB" id="A0A4R6JWN0"/>
<keyword evidence="2" id="KW-0812">Transmembrane</keyword>
<evidence type="ECO:0000256" key="1">
    <source>
        <dbReference type="SAM" id="MobiDB-lite"/>
    </source>
</evidence>
<evidence type="ECO:0000313" key="3">
    <source>
        <dbReference type="EMBL" id="TDO40717.1"/>
    </source>
</evidence>
<keyword evidence="2" id="KW-1133">Transmembrane helix</keyword>
<reference evidence="3 4" key="1">
    <citation type="submission" date="2019-03" db="EMBL/GenBank/DDBJ databases">
        <title>Sequencing the genomes of 1000 actinobacteria strains.</title>
        <authorList>
            <person name="Klenk H.-P."/>
        </authorList>
    </citation>
    <scope>NUCLEOTIDE SEQUENCE [LARGE SCALE GENOMIC DNA]</scope>
    <source>
        <strain evidence="3 4">DSM 43805</strain>
    </source>
</reference>